<evidence type="ECO:0000256" key="2">
    <source>
        <dbReference type="ARBA" id="ARBA00022475"/>
    </source>
</evidence>
<dbReference type="KEGG" id="msch:N508_002113"/>
<dbReference type="NCBIfam" id="TIGR00374">
    <property type="entry name" value="flippase-like domain"/>
    <property type="match status" value="1"/>
</dbReference>
<reference evidence="6" key="2">
    <citation type="submission" date="2022-05" db="EMBL/GenBank/DDBJ databases">
        <authorList>
            <person name="Proctor A.L."/>
            <person name="Phillips G.J."/>
            <person name="Wannemuehler M.J."/>
        </authorList>
    </citation>
    <scope>NUCLEOTIDE SEQUENCE</scope>
    <source>
        <strain evidence="6">ASF457</strain>
    </source>
</reference>
<dbReference type="RefSeq" id="WP_023276657.1">
    <property type="nucleotide sequence ID" value="NZ_CP097562.1"/>
</dbReference>
<keyword evidence="7" id="KW-1185">Reference proteome</keyword>
<proteinExistence type="predicted"/>
<dbReference type="Proteomes" id="UP000017429">
    <property type="component" value="Chromosome"/>
</dbReference>
<sequence length="311" mass="35055">MGQKLKFAVRLLVSIFLLGILIYIAGPAQIYKELINSRLDYNFAGFILILTGTFVAVYRWYIIMNELDFPKTPFLFYFKSYFRGIFFNQLLPSSIGGDAVKVIDTAKQLGCKKREAFVGVLIDRGLGIAGIFLLNLIFNNMAQGFLPKSSYYILNIISFSGTAGFIVFMFLHKIEYLNRFKFYQVISIPSKALWTVMAGFKKTFLQVILSLSIHIFTFAGVYMIARAFGVDLPLYAFMVIMPPVILLTIIPISLAGWGVREVSMVSLLSYSGIAQETALSISIIFGFTYVIQGLLGLYFFINSKKEINNES</sequence>
<dbReference type="EMBL" id="CP097562">
    <property type="protein sequence ID" value="USF25018.1"/>
    <property type="molecule type" value="Genomic_DNA"/>
</dbReference>
<dbReference type="OrthoDB" id="9126302at2"/>
<evidence type="ECO:0000256" key="1">
    <source>
        <dbReference type="ARBA" id="ARBA00004651"/>
    </source>
</evidence>
<dbReference type="Pfam" id="PF03706">
    <property type="entry name" value="LPG_synthase_TM"/>
    <property type="match status" value="1"/>
</dbReference>
<dbReference type="InterPro" id="IPR022791">
    <property type="entry name" value="L-PG_synthase/AglD"/>
</dbReference>
<reference evidence="6" key="3">
    <citation type="submission" date="2022-06" db="EMBL/GenBank/DDBJ databases">
        <title>Resources to Facilitate Use of the Altered Schaedler Flora (ASF) Mouse Model to Study Microbiome Function.</title>
        <authorList>
            <person name="Proctor A."/>
            <person name="Parvinroo S."/>
            <person name="Richie T."/>
            <person name="Jia X."/>
            <person name="Lee S.T.M."/>
            <person name="Karp P.D."/>
            <person name="Paley S."/>
            <person name="Kostic A.D."/>
            <person name="Pierre J.F."/>
            <person name="Wannemuehler M.J."/>
            <person name="Phillips G.J."/>
        </authorList>
    </citation>
    <scope>NUCLEOTIDE SEQUENCE</scope>
    <source>
        <strain evidence="6">ASF457</strain>
    </source>
</reference>
<evidence type="ECO:0000256" key="5">
    <source>
        <dbReference type="ARBA" id="ARBA00023136"/>
    </source>
</evidence>
<keyword evidence="4" id="KW-1133">Transmembrane helix</keyword>
<comment type="subcellular location">
    <subcellularLocation>
        <location evidence="1">Cell membrane</location>
        <topology evidence="1">Multi-pass membrane protein</topology>
    </subcellularLocation>
</comment>
<organism evidence="6 7">
    <name type="scientific">Mucispirillum schaedleri ASF457</name>
    <dbReference type="NCBI Taxonomy" id="1379858"/>
    <lineage>
        <taxon>Bacteria</taxon>
        <taxon>Pseudomonadati</taxon>
        <taxon>Deferribacterota</taxon>
        <taxon>Deferribacteres</taxon>
        <taxon>Deferribacterales</taxon>
        <taxon>Mucispirillaceae</taxon>
        <taxon>Mucispirillum</taxon>
    </lineage>
</organism>
<dbReference type="eggNOG" id="COG0392">
    <property type="taxonomic scope" value="Bacteria"/>
</dbReference>
<evidence type="ECO:0000313" key="6">
    <source>
        <dbReference type="EMBL" id="USF25018.1"/>
    </source>
</evidence>
<protein>
    <submittedName>
        <fullName evidence="6">Uncharacterized protein</fullName>
    </submittedName>
</protein>
<reference evidence="6" key="1">
    <citation type="journal article" date="2014" name="Genome Announc.">
        <title>Draft genome sequences of the altered schaedler flora, a defined bacterial community from gnotobiotic mice.</title>
        <authorList>
            <person name="Wannemuehler M.J."/>
            <person name="Overstreet A.M."/>
            <person name="Ward D.V."/>
            <person name="Phillips G.J."/>
        </authorList>
    </citation>
    <scope>NUCLEOTIDE SEQUENCE</scope>
    <source>
        <strain evidence="6">ASF457</strain>
    </source>
</reference>
<evidence type="ECO:0000313" key="7">
    <source>
        <dbReference type="Proteomes" id="UP000017429"/>
    </source>
</evidence>
<gene>
    <name evidence="6" type="ORF">N508_002113</name>
</gene>
<name>V2QDR0_9BACT</name>
<dbReference type="GO" id="GO:0005886">
    <property type="term" value="C:plasma membrane"/>
    <property type="evidence" value="ECO:0007669"/>
    <property type="project" value="UniProtKB-SubCell"/>
</dbReference>
<dbReference type="AlphaFoldDB" id="V2QDR0"/>
<keyword evidence="5" id="KW-0472">Membrane</keyword>
<keyword evidence="3" id="KW-0812">Transmembrane</keyword>
<dbReference type="PANTHER" id="PTHR40277:SF1">
    <property type="entry name" value="BLL5419 PROTEIN"/>
    <property type="match status" value="1"/>
</dbReference>
<accession>V2QDR0</accession>
<evidence type="ECO:0000256" key="3">
    <source>
        <dbReference type="ARBA" id="ARBA00022692"/>
    </source>
</evidence>
<dbReference type="PANTHER" id="PTHR40277">
    <property type="entry name" value="BLL5419 PROTEIN"/>
    <property type="match status" value="1"/>
</dbReference>
<evidence type="ECO:0000256" key="4">
    <source>
        <dbReference type="ARBA" id="ARBA00022989"/>
    </source>
</evidence>
<keyword evidence="2" id="KW-1003">Cell membrane</keyword>